<sequence length="87" mass="10349">MCIDYRELNRLTVKNRYPLSRIDDLFDQLQGSEVYSKIDLRSGCHQLRVREEDILKTAFRTRYGHYEFQGIPFGLINALSIFMDLMN</sequence>
<dbReference type="EMBL" id="BKCJ011700769">
    <property type="protein sequence ID" value="GFD47494.1"/>
    <property type="molecule type" value="Genomic_DNA"/>
</dbReference>
<accession>A0A699WSQ8</accession>
<dbReference type="SUPFAM" id="SSF56672">
    <property type="entry name" value="DNA/RNA polymerases"/>
    <property type="match status" value="1"/>
</dbReference>
<protein>
    <submittedName>
        <fullName evidence="2">RNA-directed DNA polymerase homolog</fullName>
    </submittedName>
</protein>
<keyword evidence="2" id="KW-0548">Nucleotidyltransferase</keyword>
<dbReference type="PANTHER" id="PTHR24559">
    <property type="entry name" value="TRANSPOSON TY3-I GAG-POL POLYPROTEIN"/>
    <property type="match status" value="1"/>
</dbReference>
<dbReference type="Gene3D" id="3.30.70.270">
    <property type="match status" value="1"/>
</dbReference>
<dbReference type="InterPro" id="IPR000477">
    <property type="entry name" value="RT_dom"/>
</dbReference>
<dbReference type="InterPro" id="IPR053134">
    <property type="entry name" value="RNA-dir_DNA_polymerase"/>
</dbReference>
<organism evidence="2">
    <name type="scientific">Tanacetum cinerariifolium</name>
    <name type="common">Dalmatian daisy</name>
    <name type="synonym">Chrysanthemum cinerariifolium</name>
    <dbReference type="NCBI Taxonomy" id="118510"/>
    <lineage>
        <taxon>Eukaryota</taxon>
        <taxon>Viridiplantae</taxon>
        <taxon>Streptophyta</taxon>
        <taxon>Embryophyta</taxon>
        <taxon>Tracheophyta</taxon>
        <taxon>Spermatophyta</taxon>
        <taxon>Magnoliopsida</taxon>
        <taxon>eudicotyledons</taxon>
        <taxon>Gunneridae</taxon>
        <taxon>Pentapetalae</taxon>
        <taxon>asterids</taxon>
        <taxon>campanulids</taxon>
        <taxon>Asterales</taxon>
        <taxon>Asteraceae</taxon>
        <taxon>Asteroideae</taxon>
        <taxon>Anthemideae</taxon>
        <taxon>Anthemidinae</taxon>
        <taxon>Tanacetum</taxon>
    </lineage>
</organism>
<evidence type="ECO:0000259" key="1">
    <source>
        <dbReference type="Pfam" id="PF00078"/>
    </source>
</evidence>
<keyword evidence="2" id="KW-0695">RNA-directed DNA polymerase</keyword>
<dbReference type="Pfam" id="PF00078">
    <property type="entry name" value="RVT_1"/>
    <property type="match status" value="1"/>
</dbReference>
<dbReference type="Gene3D" id="3.10.10.10">
    <property type="entry name" value="HIV Type 1 Reverse Transcriptase, subunit A, domain 1"/>
    <property type="match status" value="1"/>
</dbReference>
<dbReference type="CDD" id="cd01647">
    <property type="entry name" value="RT_LTR"/>
    <property type="match status" value="1"/>
</dbReference>
<proteinExistence type="predicted"/>
<dbReference type="PANTHER" id="PTHR24559:SF427">
    <property type="entry name" value="RNA-DIRECTED DNA POLYMERASE"/>
    <property type="match status" value="1"/>
</dbReference>
<dbReference type="AlphaFoldDB" id="A0A699WSQ8"/>
<reference evidence="2" key="1">
    <citation type="journal article" date="2019" name="Sci. Rep.">
        <title>Draft genome of Tanacetum cinerariifolium, the natural source of mosquito coil.</title>
        <authorList>
            <person name="Yamashiro T."/>
            <person name="Shiraishi A."/>
            <person name="Satake H."/>
            <person name="Nakayama K."/>
        </authorList>
    </citation>
    <scope>NUCLEOTIDE SEQUENCE</scope>
</reference>
<evidence type="ECO:0000313" key="2">
    <source>
        <dbReference type="EMBL" id="GFD47494.1"/>
    </source>
</evidence>
<dbReference type="GO" id="GO:0003964">
    <property type="term" value="F:RNA-directed DNA polymerase activity"/>
    <property type="evidence" value="ECO:0007669"/>
    <property type="project" value="UniProtKB-KW"/>
</dbReference>
<comment type="caution">
    <text evidence="2">The sequence shown here is derived from an EMBL/GenBank/DDBJ whole genome shotgun (WGS) entry which is preliminary data.</text>
</comment>
<feature type="domain" description="Reverse transcriptase" evidence="1">
    <location>
        <begin position="2"/>
        <end position="87"/>
    </location>
</feature>
<dbReference type="InterPro" id="IPR043502">
    <property type="entry name" value="DNA/RNA_pol_sf"/>
</dbReference>
<gene>
    <name evidence="2" type="ORF">Tci_919463</name>
</gene>
<name>A0A699WSQ8_TANCI</name>
<feature type="non-terminal residue" evidence="2">
    <location>
        <position position="87"/>
    </location>
</feature>
<dbReference type="InterPro" id="IPR043128">
    <property type="entry name" value="Rev_trsase/Diguanyl_cyclase"/>
</dbReference>
<keyword evidence="2" id="KW-0808">Transferase</keyword>